<dbReference type="PANTHER" id="PTHR46558">
    <property type="entry name" value="TRACRIPTIONAL REGULATORY PROTEIN-RELATED-RELATED"/>
    <property type="match status" value="1"/>
</dbReference>
<keyword evidence="2" id="KW-0812">Transmembrane</keyword>
<dbReference type="PANTHER" id="PTHR46558:SF11">
    <property type="entry name" value="HTH-TYPE TRANSCRIPTIONAL REGULATOR XRE"/>
    <property type="match status" value="1"/>
</dbReference>
<reference evidence="4 5" key="1">
    <citation type="submission" date="2020-02" db="EMBL/GenBank/DDBJ databases">
        <authorList>
            <person name="Zheng R.K."/>
            <person name="Sun C.M."/>
        </authorList>
    </citation>
    <scope>NUCLEOTIDE SEQUENCE [LARGE SCALE GENOMIC DNA]</scope>
    <source>
        <strain evidence="5">zrk13</strain>
    </source>
</reference>
<dbReference type="EMBL" id="CP048914">
    <property type="protein sequence ID" value="QMS85695.1"/>
    <property type="molecule type" value="Genomic_DNA"/>
</dbReference>
<evidence type="ECO:0000313" key="4">
    <source>
        <dbReference type="EMBL" id="QMS85695.1"/>
    </source>
</evidence>
<dbReference type="SUPFAM" id="SSF47413">
    <property type="entry name" value="lambda repressor-like DNA-binding domains"/>
    <property type="match status" value="1"/>
</dbReference>
<keyword evidence="1" id="KW-0238">DNA-binding</keyword>
<dbReference type="CDD" id="cd00093">
    <property type="entry name" value="HTH_XRE"/>
    <property type="match status" value="1"/>
</dbReference>
<dbReference type="InterPro" id="IPR010982">
    <property type="entry name" value="Lambda_DNA-bd_dom_sf"/>
</dbReference>
<dbReference type="Proteomes" id="UP000514720">
    <property type="component" value="Chromosome"/>
</dbReference>
<gene>
    <name evidence="4" type="ORF">G4Z02_08045</name>
</gene>
<dbReference type="SMART" id="SM00530">
    <property type="entry name" value="HTH_XRE"/>
    <property type="match status" value="1"/>
</dbReference>
<protein>
    <submittedName>
        <fullName evidence="4">Helix-turn-helix transcriptional regulator</fullName>
    </submittedName>
</protein>
<dbReference type="KEGG" id="xcl:G4Z02_08045"/>
<dbReference type="PROSITE" id="PS50943">
    <property type="entry name" value="HTH_CROC1"/>
    <property type="match status" value="1"/>
</dbReference>
<dbReference type="AlphaFoldDB" id="A0A7L7KSW5"/>
<feature type="domain" description="HTH cro/C1-type" evidence="3">
    <location>
        <begin position="9"/>
        <end position="63"/>
    </location>
</feature>
<organism evidence="4 5">
    <name type="scientific">Candidatus Xianfuyuplasma coldseepsis</name>
    <dbReference type="NCBI Taxonomy" id="2782163"/>
    <lineage>
        <taxon>Bacteria</taxon>
        <taxon>Bacillati</taxon>
        <taxon>Mycoplasmatota</taxon>
        <taxon>Mollicutes</taxon>
        <taxon>Candidatus Izemoplasmatales</taxon>
        <taxon>Candidatus Izemoplasmataceae</taxon>
        <taxon>Candidatus Xianfuyuplasma</taxon>
    </lineage>
</organism>
<name>A0A7L7KSW5_9MOLU</name>
<feature type="transmembrane region" description="Helical" evidence="2">
    <location>
        <begin position="151"/>
        <end position="170"/>
    </location>
</feature>
<keyword evidence="2" id="KW-0472">Membrane</keyword>
<keyword evidence="5" id="KW-1185">Reference proteome</keyword>
<sequence>MKGNISEILIQLRKEHQFTQAELADKLGVSFQAVSKWERGENLPDAFTLVAIADIYEVTVDEILRGKLKDKELSKKIQNRKLLLFIIAITMLVLSPISIFIYGVEEYQSYVPVILIIAAIAVPLVLYATVSTEQLSGGTMMTYRQKKINEAIYATCAAGFLILGFIWGLWHPGWIIFIFGYVATVIFNN</sequence>
<dbReference type="Gene3D" id="1.10.260.40">
    <property type="entry name" value="lambda repressor-like DNA-binding domains"/>
    <property type="match status" value="1"/>
</dbReference>
<dbReference type="GO" id="GO:0003677">
    <property type="term" value="F:DNA binding"/>
    <property type="evidence" value="ECO:0007669"/>
    <property type="project" value="UniProtKB-KW"/>
</dbReference>
<dbReference type="RefSeq" id="WP_258877500.1">
    <property type="nucleotide sequence ID" value="NZ_CP048914.1"/>
</dbReference>
<evidence type="ECO:0000256" key="1">
    <source>
        <dbReference type="ARBA" id="ARBA00023125"/>
    </source>
</evidence>
<dbReference type="Pfam" id="PF01381">
    <property type="entry name" value="HTH_3"/>
    <property type="match status" value="1"/>
</dbReference>
<dbReference type="InterPro" id="IPR001387">
    <property type="entry name" value="Cro/C1-type_HTH"/>
</dbReference>
<evidence type="ECO:0000256" key="2">
    <source>
        <dbReference type="SAM" id="Phobius"/>
    </source>
</evidence>
<evidence type="ECO:0000313" key="5">
    <source>
        <dbReference type="Proteomes" id="UP000514720"/>
    </source>
</evidence>
<keyword evidence="2" id="KW-1133">Transmembrane helix</keyword>
<proteinExistence type="predicted"/>
<feature type="transmembrane region" description="Helical" evidence="2">
    <location>
        <begin position="82"/>
        <end position="104"/>
    </location>
</feature>
<feature type="transmembrane region" description="Helical" evidence="2">
    <location>
        <begin position="110"/>
        <end position="130"/>
    </location>
</feature>
<accession>A0A7L7KSW5</accession>
<evidence type="ECO:0000259" key="3">
    <source>
        <dbReference type="PROSITE" id="PS50943"/>
    </source>
</evidence>